<dbReference type="Proteomes" id="UP000271241">
    <property type="component" value="Unassembled WGS sequence"/>
</dbReference>
<feature type="region of interest" description="Disordered" evidence="1">
    <location>
        <begin position="186"/>
        <end position="306"/>
    </location>
</feature>
<feature type="compositionally biased region" description="Polar residues" evidence="1">
    <location>
        <begin position="199"/>
        <end position="208"/>
    </location>
</feature>
<sequence>MPPSLPHQASSTAGGPSTFTALQAAPQHQSSYSHRPRHTAGRPAAHVPLADQTPTGDQHYHLRQSSDPMPRRGSNNAVSAANSDHAVHCSSPSNMAHPCANMEDEDALDIFSAYGSLDDNADSKAECAAATVSGTKTASGPSQPLMLTTMKRRPAHLRLEDTDSEDSPDAELMIRSPLVRISMLRRQQTPQNQPHQQHLSVQPGSHVQTAPLKAGSQRSTARHTILVTAQPPLPSSPTSSLASASANPVDSHPQSPKQSPPPRVPGMPSAHAAGPSTRHVRSPSDSVVLPRRSSLLGHGGVPHRRPRHQEKVYGSAASYPPIDPTARFVMPTVVQVKARSSEALPLRPAAAVTPTASDDVSSATVPHLMLCRPATAPRADGVWHIKANAFGPRSVSSTPFNAPLSAIPESSPYRRTSSSSIAKVPMNSVSNVLLADYAGTEAKTSRVLLQYQMKTKTTDAYHATGSNGNGSAMPGSSGPAELHASMPATPTHPSGPDHSTLANPSNESMPEGHNSIVRELERLADAAVAKHGPQRAASSLSDAPYQHSMANTLSDSASTIDDHDSLSFEDDQLFTAHTLVPMPSSSFDPESRGPSPMLLRKTLATSPSPVFSGNKLMPVSYPAQLATVNLPAGPESGLTRAIPPSTYVVSDQLQAKDVPVVVIEHGQPANNQLLYPNGVSQKAVTGSKEDAKHARTRPVSLALSMVEVQVELPAGPYLMSRDNSAPAHQLKQRPNEGISKKKKRKSRLSVSSAAKKADRVASDEPAMVPATSPVKTPLTSLVPDDFFGIIDRSVPSSPGAPVLPPPPLPSLQKASPPQETLPTGLSSSILAASSPPMPQRRSQQSQPPAAPRIQPMSSYADSAPSPMVLGDNTMPADSTHNVASATPSANQENAADDDVDAATPVFKELSHLPRLGQHGLPMHVRNAQSMDSMMFSRVTSATTHRYSPSIRSSISSMMGGVLPPVVGAKSPLRRNSVTAHSSMQSASSTCSSVINVSGESPLALQMPQLLPLAATKEKPDTHTAKKTGRKQHGPSSSESSLPTVLSLSAHGQSPVRPAQPVEAKQPAAQDVTFPRHTMAPAVHRRPAGAHLPRPMSEAVLASPAYLVAPPCTPYFNALNPAKSPLSTATIINAPPERSSETAWSKKHSVRDEANATILDTSTLFPAGRNIHSVYAVPTTTRKAETLVSHRTLPPPAASHPTVAHQKPVPASESNLSILARRLPPGQFLVKLIISKDHRIVLCAAASAGYEGFRSLVVRKALRAGMSQADIERRLLVLVEDGVLTRVENDDGFKLLVQACRRSNNGDVTSVAVHCI</sequence>
<feature type="compositionally biased region" description="Polar residues" evidence="1">
    <location>
        <begin position="63"/>
        <end position="82"/>
    </location>
</feature>
<feature type="compositionally biased region" description="Low complexity" evidence="1">
    <location>
        <begin position="1035"/>
        <end position="1048"/>
    </location>
</feature>
<dbReference type="EMBL" id="KZ992588">
    <property type="protein sequence ID" value="RKP08586.1"/>
    <property type="molecule type" value="Genomic_DNA"/>
</dbReference>
<feature type="region of interest" description="Disordered" evidence="1">
    <location>
        <begin position="460"/>
        <end position="512"/>
    </location>
</feature>
<feature type="region of interest" description="Disordered" evidence="1">
    <location>
        <begin position="1"/>
        <end position="91"/>
    </location>
</feature>
<feature type="region of interest" description="Disordered" evidence="1">
    <location>
        <begin position="717"/>
        <end position="778"/>
    </location>
</feature>
<evidence type="ECO:0000313" key="2">
    <source>
        <dbReference type="EMBL" id="RKP08586.1"/>
    </source>
</evidence>
<organism evidence="2 3">
    <name type="scientific">Thamnocephalis sphaerospora</name>
    <dbReference type="NCBI Taxonomy" id="78915"/>
    <lineage>
        <taxon>Eukaryota</taxon>
        <taxon>Fungi</taxon>
        <taxon>Fungi incertae sedis</taxon>
        <taxon>Zoopagomycota</taxon>
        <taxon>Zoopagomycotina</taxon>
        <taxon>Zoopagomycetes</taxon>
        <taxon>Zoopagales</taxon>
        <taxon>Sigmoideomycetaceae</taxon>
        <taxon>Thamnocephalis</taxon>
    </lineage>
</organism>
<feature type="compositionally biased region" description="Polar residues" evidence="1">
    <location>
        <begin position="875"/>
        <end position="893"/>
    </location>
</feature>
<proteinExistence type="predicted"/>
<protein>
    <submittedName>
        <fullName evidence="2">Uncharacterized protein</fullName>
    </submittedName>
</protein>
<accession>A0A4P9XR89</accession>
<reference evidence="3" key="1">
    <citation type="journal article" date="2018" name="Nat. Microbiol.">
        <title>Leveraging single-cell genomics to expand the fungal tree of life.</title>
        <authorList>
            <person name="Ahrendt S.R."/>
            <person name="Quandt C.A."/>
            <person name="Ciobanu D."/>
            <person name="Clum A."/>
            <person name="Salamov A."/>
            <person name="Andreopoulos B."/>
            <person name="Cheng J.F."/>
            <person name="Woyke T."/>
            <person name="Pelin A."/>
            <person name="Henrissat B."/>
            <person name="Reynolds N.K."/>
            <person name="Benny G.L."/>
            <person name="Smith M.E."/>
            <person name="James T.Y."/>
            <person name="Grigoriev I.V."/>
        </authorList>
    </citation>
    <scope>NUCLEOTIDE SEQUENCE [LARGE SCALE GENOMIC DNA]</scope>
    <source>
        <strain evidence="3">RSA 1356</strain>
    </source>
</reference>
<name>A0A4P9XR89_9FUNG</name>
<feature type="compositionally biased region" description="Polar residues" evidence="1">
    <location>
        <begin position="7"/>
        <end position="33"/>
    </location>
</feature>
<feature type="region of interest" description="Disordered" evidence="1">
    <location>
        <begin position="797"/>
        <end position="897"/>
    </location>
</feature>
<keyword evidence="3" id="KW-1185">Reference proteome</keyword>
<feature type="compositionally biased region" description="Low complexity" evidence="1">
    <location>
        <begin position="825"/>
        <end position="847"/>
    </location>
</feature>
<dbReference type="STRING" id="78915.A0A4P9XR89"/>
<feature type="region of interest" description="Disordered" evidence="1">
    <location>
        <begin position="1017"/>
        <end position="1067"/>
    </location>
</feature>
<evidence type="ECO:0000256" key="1">
    <source>
        <dbReference type="SAM" id="MobiDB-lite"/>
    </source>
</evidence>
<feature type="compositionally biased region" description="Low complexity" evidence="1">
    <location>
        <begin position="236"/>
        <end position="246"/>
    </location>
</feature>
<evidence type="ECO:0000313" key="3">
    <source>
        <dbReference type="Proteomes" id="UP000271241"/>
    </source>
</evidence>
<gene>
    <name evidence="2" type="ORF">THASP1DRAFT_23450</name>
</gene>
<feature type="compositionally biased region" description="Low complexity" evidence="1">
    <location>
        <begin position="187"/>
        <end position="198"/>
    </location>
</feature>